<dbReference type="GO" id="GO:0032259">
    <property type="term" value="P:methylation"/>
    <property type="evidence" value="ECO:0007669"/>
    <property type="project" value="UniProtKB-KW"/>
</dbReference>
<gene>
    <name evidence="2" type="ORF">QJ522_21565</name>
</gene>
<comment type="caution">
    <text evidence="2">The sequence shown here is derived from an EMBL/GenBank/DDBJ whole genome shotgun (WGS) entry which is preliminary data.</text>
</comment>
<dbReference type="SUPFAM" id="SSF53335">
    <property type="entry name" value="S-adenosyl-L-methionine-dependent methyltransferases"/>
    <property type="match status" value="1"/>
</dbReference>
<accession>A0AAW6U544</accession>
<dbReference type="AlphaFoldDB" id="A0AAW6U544"/>
<evidence type="ECO:0000313" key="2">
    <source>
        <dbReference type="EMBL" id="MDI6451664.1"/>
    </source>
</evidence>
<name>A0AAW6U544_9BACT</name>
<organism evidence="2 3">
    <name type="scientific">Anaerobaca lacustris</name>
    <dbReference type="NCBI Taxonomy" id="3044600"/>
    <lineage>
        <taxon>Bacteria</taxon>
        <taxon>Pseudomonadati</taxon>
        <taxon>Planctomycetota</taxon>
        <taxon>Phycisphaerae</taxon>
        <taxon>Sedimentisphaerales</taxon>
        <taxon>Anaerobacaceae</taxon>
        <taxon>Anaerobaca</taxon>
    </lineage>
</organism>
<keyword evidence="2" id="KW-0489">Methyltransferase</keyword>
<keyword evidence="3" id="KW-1185">Reference proteome</keyword>
<dbReference type="Pfam" id="PF08241">
    <property type="entry name" value="Methyltransf_11"/>
    <property type="match status" value="1"/>
</dbReference>
<dbReference type="CDD" id="cd02440">
    <property type="entry name" value="AdoMet_MTases"/>
    <property type="match status" value="1"/>
</dbReference>
<protein>
    <submittedName>
        <fullName evidence="2">Class I SAM-dependent methyltransferase</fullName>
    </submittedName>
</protein>
<dbReference type="RefSeq" id="WP_349247073.1">
    <property type="nucleotide sequence ID" value="NZ_JASCXX010000045.1"/>
</dbReference>
<sequence>MNAGCIVRPSKRHTNRRWHNWRVYDTADRLLLKHTSLYKGVLYDLGCGSAPYRGFFLQFVDRYVGVDWTESYHDVKADVIADLNKPIPVESEVADTVISLSVLEHLYAPQVMIEQAYRILKPNGHMLLEVPWQWAIHEAPHDYFRYSPFALKYLFEKAGFTDVVVEPQCGFATTWVLKANYFSMRFLRGPRPIRWLIRIPLLVLWSLGQWITPLIDMLDRNWSLESCGYYVTARKPES</sequence>
<dbReference type="Gene3D" id="3.40.50.150">
    <property type="entry name" value="Vaccinia Virus protein VP39"/>
    <property type="match status" value="1"/>
</dbReference>
<evidence type="ECO:0000313" key="3">
    <source>
        <dbReference type="Proteomes" id="UP001431776"/>
    </source>
</evidence>
<proteinExistence type="predicted"/>
<dbReference type="GO" id="GO:0008757">
    <property type="term" value="F:S-adenosylmethionine-dependent methyltransferase activity"/>
    <property type="evidence" value="ECO:0007669"/>
    <property type="project" value="InterPro"/>
</dbReference>
<dbReference type="InterPro" id="IPR029063">
    <property type="entry name" value="SAM-dependent_MTases_sf"/>
</dbReference>
<reference evidence="2" key="1">
    <citation type="submission" date="2023-05" db="EMBL/GenBank/DDBJ databases">
        <title>Anaerotaeda fermentans gen. nov., sp. nov., a novel anaerobic planctomycete of the new family within the order Sedimentisphaerales isolated from Taman Peninsula, Russia.</title>
        <authorList>
            <person name="Khomyakova M.A."/>
            <person name="Merkel A.Y."/>
            <person name="Slobodkin A.I."/>
        </authorList>
    </citation>
    <scope>NUCLEOTIDE SEQUENCE</scope>
    <source>
        <strain evidence="2">M17dextr</strain>
    </source>
</reference>
<dbReference type="InterPro" id="IPR013216">
    <property type="entry name" value="Methyltransf_11"/>
</dbReference>
<evidence type="ECO:0000259" key="1">
    <source>
        <dbReference type="Pfam" id="PF08241"/>
    </source>
</evidence>
<feature type="domain" description="Methyltransferase type 11" evidence="1">
    <location>
        <begin position="44"/>
        <end position="127"/>
    </location>
</feature>
<dbReference type="EMBL" id="JASCXX010000045">
    <property type="protein sequence ID" value="MDI6451664.1"/>
    <property type="molecule type" value="Genomic_DNA"/>
</dbReference>
<keyword evidence="2" id="KW-0808">Transferase</keyword>
<dbReference type="Proteomes" id="UP001431776">
    <property type="component" value="Unassembled WGS sequence"/>
</dbReference>